<reference evidence="2 3" key="2">
    <citation type="submission" date="2018-11" db="EMBL/GenBank/DDBJ databases">
        <authorList>
            <consortium name="Pathogen Informatics"/>
        </authorList>
    </citation>
    <scope>NUCLEOTIDE SEQUENCE [LARGE SCALE GENOMIC DNA]</scope>
</reference>
<sequence>MSNSRISLSIQVHLRPHIEKDSAQTTPGQRRITADLERIKRAKDREPDREELAPPQQMHSNSVSPRQSVSGPSQSGSMEDVLSDLNKIKSILRQHERRIRLLEDEIADKNMADTYSF</sequence>
<dbReference type="AlphaFoldDB" id="A0A0R3R4V3"/>
<dbReference type="EMBL" id="UZAG01019701">
    <property type="protein sequence ID" value="VDO44586.1"/>
    <property type="molecule type" value="Genomic_DNA"/>
</dbReference>
<evidence type="ECO:0000256" key="1">
    <source>
        <dbReference type="SAM" id="MobiDB-lite"/>
    </source>
</evidence>
<dbReference type="WBParaSite" id="BTMF_0001504301-mRNA-1">
    <property type="protein sequence ID" value="BTMF_0001504301-mRNA-1"/>
    <property type="gene ID" value="BTMF_0001504301"/>
</dbReference>
<organism evidence="4">
    <name type="scientific">Brugia timori</name>
    <dbReference type="NCBI Taxonomy" id="42155"/>
    <lineage>
        <taxon>Eukaryota</taxon>
        <taxon>Metazoa</taxon>
        <taxon>Ecdysozoa</taxon>
        <taxon>Nematoda</taxon>
        <taxon>Chromadorea</taxon>
        <taxon>Rhabditida</taxon>
        <taxon>Spirurina</taxon>
        <taxon>Spiruromorpha</taxon>
        <taxon>Filarioidea</taxon>
        <taxon>Onchocercidae</taxon>
        <taxon>Brugia</taxon>
    </lineage>
</organism>
<gene>
    <name evidence="2" type="ORF">BTMF_LOCUS13039</name>
</gene>
<dbReference type="Proteomes" id="UP000280834">
    <property type="component" value="Unassembled WGS sequence"/>
</dbReference>
<name>A0A0R3R4V3_9BILA</name>
<feature type="compositionally biased region" description="Polar residues" evidence="1">
    <location>
        <begin position="57"/>
        <end position="77"/>
    </location>
</feature>
<evidence type="ECO:0000313" key="2">
    <source>
        <dbReference type="EMBL" id="VDO44586.1"/>
    </source>
</evidence>
<evidence type="ECO:0000313" key="3">
    <source>
        <dbReference type="Proteomes" id="UP000280834"/>
    </source>
</evidence>
<accession>A0A0R3R4V3</accession>
<feature type="region of interest" description="Disordered" evidence="1">
    <location>
        <begin position="17"/>
        <end position="82"/>
    </location>
</feature>
<evidence type="ECO:0000313" key="4">
    <source>
        <dbReference type="WBParaSite" id="BTMF_0001504301-mRNA-1"/>
    </source>
</evidence>
<reference evidence="4" key="1">
    <citation type="submission" date="2017-02" db="UniProtKB">
        <authorList>
            <consortium name="WormBaseParasite"/>
        </authorList>
    </citation>
    <scope>IDENTIFICATION</scope>
</reference>
<keyword evidence="3" id="KW-1185">Reference proteome</keyword>
<protein>
    <submittedName>
        <fullName evidence="4">VASP_tetra domain-containing protein</fullName>
    </submittedName>
</protein>
<feature type="compositionally biased region" description="Basic and acidic residues" evidence="1">
    <location>
        <begin position="32"/>
        <end position="52"/>
    </location>
</feature>
<proteinExistence type="predicted"/>
<dbReference type="STRING" id="42155.A0A0R3R4V3"/>